<evidence type="ECO:0000256" key="5">
    <source>
        <dbReference type="ARBA" id="ARBA00022692"/>
    </source>
</evidence>
<dbReference type="Gene3D" id="1.10.357.140">
    <property type="entry name" value="UbiA prenyltransferase"/>
    <property type="match status" value="1"/>
</dbReference>
<keyword evidence="4 9" id="KW-0808">Transferase</keyword>
<dbReference type="PANTHER" id="PTHR13929">
    <property type="entry name" value="1,4-DIHYDROXY-2-NAPHTHOATE OCTAPRENYLTRANSFERASE"/>
    <property type="match status" value="1"/>
</dbReference>
<evidence type="ECO:0000256" key="4">
    <source>
        <dbReference type="ARBA" id="ARBA00022679"/>
    </source>
</evidence>
<protein>
    <submittedName>
        <fullName evidence="9">Prenyltransferase</fullName>
    </submittedName>
</protein>
<dbReference type="InterPro" id="IPR044878">
    <property type="entry name" value="UbiA_sf"/>
</dbReference>
<dbReference type="AlphaFoldDB" id="A0A0R1UDJ2"/>
<keyword evidence="3" id="KW-0474">Menaquinone biosynthesis</keyword>
<keyword evidence="7 8" id="KW-0472">Membrane</keyword>
<comment type="caution">
    <text evidence="9">The sequence shown here is derived from an EMBL/GenBank/DDBJ whole genome shotgun (WGS) entry which is preliminary data.</text>
</comment>
<feature type="transmembrane region" description="Helical" evidence="8">
    <location>
        <begin position="92"/>
        <end position="112"/>
    </location>
</feature>
<feature type="transmembrane region" description="Helical" evidence="8">
    <location>
        <begin position="175"/>
        <end position="194"/>
    </location>
</feature>
<feature type="transmembrane region" description="Helical" evidence="8">
    <location>
        <begin position="119"/>
        <end position="136"/>
    </location>
</feature>
<reference evidence="9 10" key="1">
    <citation type="journal article" date="2015" name="Genome Announc.">
        <title>Expanding the biotechnology potential of lactobacilli through comparative genomics of 213 strains and associated genera.</title>
        <authorList>
            <person name="Sun Z."/>
            <person name="Harris H.M."/>
            <person name="McCann A."/>
            <person name="Guo C."/>
            <person name="Argimon S."/>
            <person name="Zhang W."/>
            <person name="Yang X."/>
            <person name="Jeffery I.B."/>
            <person name="Cooney J.C."/>
            <person name="Kagawa T.F."/>
            <person name="Liu W."/>
            <person name="Song Y."/>
            <person name="Salvetti E."/>
            <person name="Wrobel A."/>
            <person name="Rasinkangas P."/>
            <person name="Parkhill J."/>
            <person name="Rea M.C."/>
            <person name="O'Sullivan O."/>
            <person name="Ritari J."/>
            <person name="Douillard F.P."/>
            <person name="Paul Ross R."/>
            <person name="Yang R."/>
            <person name="Briner A.E."/>
            <person name="Felis G.E."/>
            <person name="de Vos W.M."/>
            <person name="Barrangou R."/>
            <person name="Klaenhammer T.R."/>
            <person name="Caufield P.W."/>
            <person name="Cui Y."/>
            <person name="Zhang H."/>
            <person name="O'Toole P.W."/>
        </authorList>
    </citation>
    <scope>NUCLEOTIDE SEQUENCE [LARGE SCALE GENOMIC DNA]</scope>
    <source>
        <strain evidence="9 10">DSM 16043</strain>
    </source>
</reference>
<dbReference type="Pfam" id="PF01040">
    <property type="entry name" value="UbiA"/>
    <property type="match status" value="1"/>
</dbReference>
<evidence type="ECO:0000256" key="3">
    <source>
        <dbReference type="ARBA" id="ARBA00022428"/>
    </source>
</evidence>
<accession>A0A0R1UDJ2</accession>
<dbReference type="GO" id="GO:0009234">
    <property type="term" value="P:menaquinone biosynthetic process"/>
    <property type="evidence" value="ECO:0007669"/>
    <property type="project" value="UniProtKB-UniPathway"/>
</dbReference>
<dbReference type="InterPro" id="IPR026046">
    <property type="entry name" value="UBIAD1"/>
</dbReference>
<dbReference type="GO" id="GO:0042371">
    <property type="term" value="P:vitamin K biosynthetic process"/>
    <property type="evidence" value="ECO:0007669"/>
    <property type="project" value="TreeGrafter"/>
</dbReference>
<evidence type="ECO:0000256" key="7">
    <source>
        <dbReference type="ARBA" id="ARBA00023136"/>
    </source>
</evidence>
<keyword evidence="10" id="KW-1185">Reference proteome</keyword>
<dbReference type="PATRIC" id="fig|1423763.3.peg.1160"/>
<dbReference type="Proteomes" id="UP000051036">
    <property type="component" value="Unassembled WGS sequence"/>
</dbReference>
<dbReference type="GO" id="GO:0004659">
    <property type="term" value="F:prenyltransferase activity"/>
    <property type="evidence" value="ECO:0007669"/>
    <property type="project" value="InterPro"/>
</dbReference>
<proteinExistence type="predicted"/>
<comment type="subcellular location">
    <subcellularLocation>
        <location evidence="1">Membrane</location>
        <topology evidence="1">Multi-pass membrane protein</topology>
    </subcellularLocation>
</comment>
<evidence type="ECO:0000256" key="2">
    <source>
        <dbReference type="ARBA" id="ARBA00004863"/>
    </source>
</evidence>
<feature type="transmembrane region" description="Helical" evidence="8">
    <location>
        <begin position="41"/>
        <end position="62"/>
    </location>
</feature>
<evidence type="ECO:0000256" key="6">
    <source>
        <dbReference type="ARBA" id="ARBA00022989"/>
    </source>
</evidence>
<feature type="transmembrane region" description="Helical" evidence="8">
    <location>
        <begin position="279"/>
        <end position="302"/>
    </location>
</feature>
<comment type="pathway">
    <text evidence="2">Quinol/quinone metabolism; menaquinone biosynthesis.</text>
</comment>
<dbReference type="OrthoDB" id="9767568at2"/>
<dbReference type="InterPro" id="IPR000537">
    <property type="entry name" value="UbiA_prenyltransferase"/>
</dbReference>
<feature type="transmembrane region" description="Helical" evidence="8">
    <location>
        <begin position="16"/>
        <end position="34"/>
    </location>
</feature>
<gene>
    <name evidence="9" type="ORF">FC46_GL001144</name>
</gene>
<organism evidence="9 10">
    <name type="scientific">Lactobacillus kalixensis DSM 16043</name>
    <dbReference type="NCBI Taxonomy" id="1423763"/>
    <lineage>
        <taxon>Bacteria</taxon>
        <taxon>Bacillati</taxon>
        <taxon>Bacillota</taxon>
        <taxon>Bacilli</taxon>
        <taxon>Lactobacillales</taxon>
        <taxon>Lactobacillaceae</taxon>
        <taxon>Lactobacillus</taxon>
    </lineage>
</organism>
<feature type="transmembrane region" description="Helical" evidence="8">
    <location>
        <begin position="230"/>
        <end position="259"/>
    </location>
</feature>
<dbReference type="CDD" id="cd13962">
    <property type="entry name" value="PT_UbiA_UBIAD1"/>
    <property type="match status" value="1"/>
</dbReference>
<evidence type="ECO:0000256" key="1">
    <source>
        <dbReference type="ARBA" id="ARBA00004141"/>
    </source>
</evidence>
<evidence type="ECO:0000256" key="8">
    <source>
        <dbReference type="SAM" id="Phobius"/>
    </source>
</evidence>
<keyword evidence="6 8" id="KW-1133">Transmembrane helix</keyword>
<dbReference type="STRING" id="1423763.FC46_GL001144"/>
<feature type="transmembrane region" description="Helical" evidence="8">
    <location>
        <begin position="148"/>
        <end position="168"/>
    </location>
</feature>
<dbReference type="RefSeq" id="WP_057799578.1">
    <property type="nucleotide sequence ID" value="NZ_AZFM01000031.1"/>
</dbReference>
<name>A0A0R1UDJ2_9LACO</name>
<dbReference type="EMBL" id="AZFM01000031">
    <property type="protein sequence ID" value="KRL89075.1"/>
    <property type="molecule type" value="Genomic_DNA"/>
</dbReference>
<dbReference type="UniPathway" id="UPA00079"/>
<dbReference type="GO" id="GO:0016020">
    <property type="term" value="C:membrane"/>
    <property type="evidence" value="ECO:0007669"/>
    <property type="project" value="UniProtKB-SubCell"/>
</dbReference>
<sequence length="303" mass="34478">MKKVLSWPVFYELSEIYTAPLNMIWFMFATAIAYQQYHLINLINVLLCFACVFLFDLAVNIADNYFDYLHGKDQHFLKKTNPIGRLKLSLPAVRNLVIISYLISIIPGLILVYRTGWQILVLGMVGYFVGIFYTAGPKPINATPICEAVVALFISTFINIVGVYVNIYDTYQINWQLIGIIVLRVLPLTLIMYACQLGNNLCDLEEDLANGRKTLVSYIGVKDALKLDKAIVITAMLLPILLVIVRVMPWPIVFSSILLPLLMPQFNRFFTKPDKQTTYLLLVKNGSIFLVGYILLYTILVFL</sequence>
<dbReference type="PANTHER" id="PTHR13929:SF0">
    <property type="entry name" value="UBIA PRENYLTRANSFERASE DOMAIN-CONTAINING PROTEIN 1"/>
    <property type="match status" value="1"/>
</dbReference>
<evidence type="ECO:0000313" key="10">
    <source>
        <dbReference type="Proteomes" id="UP000051036"/>
    </source>
</evidence>
<keyword evidence="5 8" id="KW-0812">Transmembrane</keyword>
<evidence type="ECO:0000313" key="9">
    <source>
        <dbReference type="EMBL" id="KRL89075.1"/>
    </source>
</evidence>